<feature type="domain" description="Reverse transcriptase zinc-binding" evidence="3">
    <location>
        <begin position="771"/>
        <end position="855"/>
    </location>
</feature>
<dbReference type="PANTHER" id="PTHR33116">
    <property type="entry name" value="REVERSE TRANSCRIPTASE ZINC-BINDING DOMAIN-CONTAINING PROTEIN-RELATED-RELATED"/>
    <property type="match status" value="1"/>
</dbReference>
<evidence type="ECO:0000313" key="5">
    <source>
        <dbReference type="Proteomes" id="UP000011750"/>
    </source>
</evidence>
<proteinExistence type="predicted"/>
<dbReference type="InParanoid" id="M4EVF6"/>
<dbReference type="InterPro" id="IPR026960">
    <property type="entry name" value="RVT-Znf"/>
</dbReference>
<evidence type="ECO:0008006" key="6">
    <source>
        <dbReference type="Google" id="ProtNLM"/>
    </source>
</evidence>
<name>M4EVF6_BRACM</name>
<dbReference type="AlphaFoldDB" id="M4EVF6"/>
<dbReference type="InterPro" id="IPR000477">
    <property type="entry name" value="RT_dom"/>
</dbReference>
<dbReference type="HOGENOM" id="CLU_309134_0_0_1"/>
<reference evidence="4 5" key="2">
    <citation type="journal article" date="2018" name="Hortic Res">
        <title>Improved Brassica rapa reference genome by single-molecule sequencing and chromosome conformation capture technologies.</title>
        <authorList>
            <person name="Zhang L."/>
            <person name="Cai X."/>
            <person name="Wu J."/>
            <person name="Liu M."/>
            <person name="Grob S."/>
            <person name="Cheng F."/>
            <person name="Liang J."/>
            <person name="Cai C."/>
            <person name="Liu Z."/>
            <person name="Liu B."/>
            <person name="Wang F."/>
            <person name="Li S."/>
            <person name="Liu F."/>
            <person name="Li X."/>
            <person name="Cheng L."/>
            <person name="Yang W."/>
            <person name="Li M.H."/>
            <person name="Grossniklaus U."/>
            <person name="Zheng H."/>
            <person name="Wang X."/>
        </authorList>
    </citation>
    <scope>NUCLEOTIDE SEQUENCE [LARGE SCALE GENOMIC DNA]</scope>
    <source>
        <strain evidence="4 5">cv. Chiifu-401-42</strain>
    </source>
</reference>
<evidence type="ECO:0000313" key="4">
    <source>
        <dbReference type="EnsemblPlants" id="Bra032789.1-P"/>
    </source>
</evidence>
<evidence type="ECO:0000256" key="1">
    <source>
        <dbReference type="SAM" id="MobiDB-lite"/>
    </source>
</evidence>
<dbReference type="Pfam" id="PF00078">
    <property type="entry name" value="RVT_1"/>
    <property type="match status" value="1"/>
</dbReference>
<dbReference type="EnsemblPlants" id="Bra032789.1">
    <property type="protein sequence ID" value="Bra032789.1-P"/>
    <property type="gene ID" value="Bra032789"/>
</dbReference>
<organism evidence="4 5">
    <name type="scientific">Brassica campestris</name>
    <name type="common">Field mustard</name>
    <dbReference type="NCBI Taxonomy" id="3711"/>
    <lineage>
        <taxon>Eukaryota</taxon>
        <taxon>Viridiplantae</taxon>
        <taxon>Streptophyta</taxon>
        <taxon>Embryophyta</taxon>
        <taxon>Tracheophyta</taxon>
        <taxon>Spermatophyta</taxon>
        <taxon>Magnoliopsida</taxon>
        <taxon>eudicotyledons</taxon>
        <taxon>Gunneridae</taxon>
        <taxon>Pentapetalae</taxon>
        <taxon>rosids</taxon>
        <taxon>malvids</taxon>
        <taxon>Brassicales</taxon>
        <taxon>Brassicaceae</taxon>
        <taxon>Brassiceae</taxon>
        <taxon>Brassica</taxon>
    </lineage>
</organism>
<dbReference type="eggNOG" id="KOG1075">
    <property type="taxonomic scope" value="Eukaryota"/>
</dbReference>
<reference evidence="4 5" key="1">
    <citation type="journal article" date="2011" name="Nat. Genet.">
        <title>The genome of the mesopolyploid crop species Brassica rapa.</title>
        <authorList>
            <consortium name="Brassica rapa Genome Sequencing Project Consortium"/>
            <person name="Wang X."/>
            <person name="Wang H."/>
            <person name="Wang J."/>
            <person name="Sun R."/>
            <person name="Wu J."/>
            <person name="Liu S."/>
            <person name="Bai Y."/>
            <person name="Mun J.H."/>
            <person name="Bancroft I."/>
            <person name="Cheng F."/>
            <person name="Huang S."/>
            <person name="Li X."/>
            <person name="Hua W."/>
            <person name="Wang J."/>
            <person name="Wang X."/>
            <person name="Freeling M."/>
            <person name="Pires J.C."/>
            <person name="Paterson A.H."/>
            <person name="Chalhoub B."/>
            <person name="Wang B."/>
            <person name="Hayward A."/>
            <person name="Sharpe A.G."/>
            <person name="Park B.S."/>
            <person name="Weisshaar B."/>
            <person name="Liu B."/>
            <person name="Li B."/>
            <person name="Liu B."/>
            <person name="Tong C."/>
            <person name="Song C."/>
            <person name="Duran C."/>
            <person name="Peng C."/>
            <person name="Geng C."/>
            <person name="Koh C."/>
            <person name="Lin C."/>
            <person name="Edwards D."/>
            <person name="Mu D."/>
            <person name="Shen D."/>
            <person name="Soumpourou E."/>
            <person name="Li F."/>
            <person name="Fraser F."/>
            <person name="Conant G."/>
            <person name="Lassalle G."/>
            <person name="King G.J."/>
            <person name="Bonnema G."/>
            <person name="Tang H."/>
            <person name="Wang H."/>
            <person name="Belcram H."/>
            <person name="Zhou H."/>
            <person name="Hirakawa H."/>
            <person name="Abe H."/>
            <person name="Guo H."/>
            <person name="Wang H."/>
            <person name="Jin H."/>
            <person name="Parkin I.A."/>
            <person name="Batley J."/>
            <person name="Kim J.S."/>
            <person name="Just J."/>
            <person name="Li J."/>
            <person name="Xu J."/>
            <person name="Deng J."/>
            <person name="Kim J.A."/>
            <person name="Li J."/>
            <person name="Yu J."/>
            <person name="Meng J."/>
            <person name="Wang J."/>
            <person name="Min J."/>
            <person name="Poulain J."/>
            <person name="Wang J."/>
            <person name="Hatakeyama K."/>
            <person name="Wu K."/>
            <person name="Wang L."/>
            <person name="Fang L."/>
            <person name="Trick M."/>
            <person name="Links M.G."/>
            <person name="Zhao M."/>
            <person name="Jin M."/>
            <person name="Ramchiary N."/>
            <person name="Drou N."/>
            <person name="Berkman P.J."/>
            <person name="Cai Q."/>
            <person name="Huang Q."/>
            <person name="Li R."/>
            <person name="Tabata S."/>
            <person name="Cheng S."/>
            <person name="Zhang S."/>
            <person name="Zhang S."/>
            <person name="Huang S."/>
            <person name="Sato S."/>
            <person name="Sun S."/>
            <person name="Kwon S.J."/>
            <person name="Choi S.R."/>
            <person name="Lee T.H."/>
            <person name="Fan W."/>
            <person name="Zhao X."/>
            <person name="Tan X."/>
            <person name="Xu X."/>
            <person name="Wang Y."/>
            <person name="Qiu Y."/>
            <person name="Yin Y."/>
            <person name="Li Y."/>
            <person name="Du Y."/>
            <person name="Liao Y."/>
            <person name="Lim Y."/>
            <person name="Narusaka Y."/>
            <person name="Wang Y."/>
            <person name="Wang Z."/>
            <person name="Li Z."/>
            <person name="Wang Z."/>
            <person name="Xiong Z."/>
            <person name="Zhang Z."/>
        </authorList>
    </citation>
    <scope>NUCLEOTIDE SEQUENCE [LARGE SCALE GENOMIC DNA]</scope>
    <source>
        <strain evidence="4 5">cv. Chiifu-401-42</strain>
    </source>
</reference>
<feature type="domain" description="Reverse transcriptase" evidence="2">
    <location>
        <begin position="463"/>
        <end position="588"/>
    </location>
</feature>
<keyword evidence="5" id="KW-1185">Reference proteome</keyword>
<dbReference type="OMA" id="ICYLMAD"/>
<evidence type="ECO:0000259" key="3">
    <source>
        <dbReference type="Pfam" id="PF13966"/>
    </source>
</evidence>
<feature type="region of interest" description="Disordered" evidence="1">
    <location>
        <begin position="23"/>
        <end position="42"/>
    </location>
</feature>
<reference evidence="4" key="3">
    <citation type="submission" date="2023-03" db="UniProtKB">
        <authorList>
            <consortium name="EnsemblPlants"/>
        </authorList>
    </citation>
    <scope>IDENTIFICATION</scope>
    <source>
        <strain evidence="4">cv. Chiifu-401-42</strain>
    </source>
</reference>
<protein>
    <recommendedName>
        <fullName evidence="6">Reverse transcriptase domain-containing protein</fullName>
    </recommendedName>
</protein>
<dbReference type="Gramene" id="Bra032789.1">
    <property type="protein sequence ID" value="Bra032789.1-P"/>
    <property type="gene ID" value="Bra032789"/>
</dbReference>
<accession>M4EVF6</accession>
<evidence type="ECO:0000259" key="2">
    <source>
        <dbReference type="Pfam" id="PF00078"/>
    </source>
</evidence>
<dbReference type="PANTHER" id="PTHR33116:SF80">
    <property type="entry name" value="REVERSE TRANSCRIPTASE ZINC-BINDING DOMAIN-CONTAINING PROTEIN"/>
    <property type="match status" value="1"/>
</dbReference>
<sequence>MLSPLTLLLPFPYCHKLILPHPSPSSSLSSHSHSRRKTSCERGDKSLHRLAPAMVSDTGRSRTLIPDFVFLKGAELHKDFIICYLMADLRYLNKSKAFSVTCGSLSSLPSPFRVITGLELHWMADGPAGGKEYNLEFFTQNSLTTAPTKRNNQAEQPEAGTQPFCFLNYLTKHPSFLEVHALTDPTPQTFAEEHELNLKWQFLRQIEECFFQKKYRIMWLREGDLNTTYFHRVCQVRANFIAIHSFLLLFGAIITDPLEMCAHAIAHFKAVLGLDHLPLVCCTPSDWFRSLTPFRCSHQQRNIIFLMPTNVEITKLMFSLNPNKAPGPDGLNSSISILVEHRRLTFQSNTIRYLPTQSDLQSDPPTSLAFSSLWRHKNRPGATFQSDHLRSLPSQSDFPERHHEVSARALKTPNISFLKATWSLLGNECISSIQEFFDSGFLPKTTNSTILLLVPKFTGASRISDYSPISCLNTLYKVISRLLVRRLKPILHQLILPNQTSFVEGRLLVERTQYSRVNLLTTIIKKKGTKKITIKVDIAKAFDTLSWEFLFAALENLDVPAPFTRLLKACICTTTFMWNFLWKGTIEGHHTARVSWETVTLTKDQGGLGVKDRHSWNLACILKLIWMLFFRPKSVWVCWFKEVILRGDISNYWTINPSVNYSWLINKMLKARDFIYLLLKQQIGNGESTRFWFDNWSPFGNLYTFLNANSTRLGIPKTATVASLFIGGRWRLPPARTENQLALHVHLTTVVFSDMEDQYEWSIDGRLRKRYNTSEIYTYLKGQCQQVPWAKIVWFSYGIQRHNFMTWLVLLDRCPTKVMLNRWVLNVDPLCLLCNTDHESMNHLFFECRYSETVWRKITEHCDLQALPSWEDTVLQLQALRTNRDTLRLILLATQATIYWLWSERNARLHQQIFKQPEALISLIDKQIRNRLQSFRHANPRASSAMTQLWFLRS</sequence>
<dbReference type="Proteomes" id="UP000011750">
    <property type="component" value="Chromosome A09"/>
</dbReference>
<dbReference type="Pfam" id="PF13966">
    <property type="entry name" value="zf-RVT"/>
    <property type="match status" value="1"/>
</dbReference>